<dbReference type="PROSITE" id="PS50109">
    <property type="entry name" value="HIS_KIN"/>
    <property type="match status" value="1"/>
</dbReference>
<organism evidence="16 17">
    <name type="scientific">Nocardioides plantarum</name>
    <dbReference type="NCBI Taxonomy" id="29299"/>
    <lineage>
        <taxon>Bacteria</taxon>
        <taxon>Bacillati</taxon>
        <taxon>Actinomycetota</taxon>
        <taxon>Actinomycetes</taxon>
        <taxon>Propionibacteriales</taxon>
        <taxon>Nocardioidaceae</taxon>
        <taxon>Nocardioides</taxon>
    </lineage>
</organism>
<keyword evidence="5" id="KW-0597">Phosphoprotein</keyword>
<evidence type="ECO:0000313" key="17">
    <source>
        <dbReference type="Proteomes" id="UP001589750"/>
    </source>
</evidence>
<keyword evidence="13 14" id="KW-0472">Membrane</keyword>
<sequence>MSDEPRRGRLTVYLGAAPGVGKTYAMLGEARRRVERGTDVVVGYVETHGRRHTVDMVGDLEVVPRREVEHRGTTLTEMDTDAILARKPQVVLVDELAHTNVPGSPREKRAADVAVLLDAGIDVITTVNIQHLESLNDEVERITGVRQRETVPDEVVRTAEQIQLVDMSPEALRRRMAHGNVYQPDRIDASLTSYFRVGNLTALRELALLWVADRVDDALGDYRRAHDIDHPWPTKERIVVAVTGGAESETLLRRGARLAQRAAGSELLAVHVIASDGLRNPDERRIARAQQLVASLGGTFHSIVGEDVAGAVVDFATASNATMVVVGVSRHGRLRKLVAGTTGDRIASLAGSVDVHLVTHDQVSRGTRRRSIVSPLSRGRQVAGWATAVVMPVLLTWALQAFRDTDQLPLAEMLLLAGTVAVALVGGLLPALVAAVVSFFALNYFFTPPTGRLTVAEPANLTALLVYVAVAAGVATVVDRASRRAGDALRARTEAATMSSLSRSVLTGQDTAEAIVERVREVFGQASVSLLAQGRLGWEVMAHAGPSHACSPDEGDTRVKVDDDHILCLRGEPLRATDQKVLEAFAVQTSLVLEYRRLREREQRAATLESAEATSTALLRAVSHDLRTPLATMRASVDGLVGGEVGAADRATLLESLDSSTDQLEGLIDNLLDLSRLQSGLVHPVLRDRSLDEVLPLALAGQPPGAVVLDVDEPAPVVHTDAGLLERVVANLVSNAVRVSSAAAGGAGEPVRVLAHVLPTRVEVMVVDRGPGVPAEQRERMFEPFQRLSDTTPGGLGLGLAVAQGLTLALGGELSAEDTPGGGLTMVLSLPRSALGDRACRGPGSDAP</sequence>
<evidence type="ECO:0000256" key="4">
    <source>
        <dbReference type="ARBA" id="ARBA00012438"/>
    </source>
</evidence>
<evidence type="ECO:0000256" key="5">
    <source>
        <dbReference type="ARBA" id="ARBA00022553"/>
    </source>
</evidence>
<evidence type="ECO:0000256" key="8">
    <source>
        <dbReference type="ARBA" id="ARBA00022741"/>
    </source>
</evidence>
<dbReference type="InterPro" id="IPR005467">
    <property type="entry name" value="His_kinase_dom"/>
</dbReference>
<feature type="domain" description="Histidine kinase" evidence="15">
    <location>
        <begin position="621"/>
        <end position="834"/>
    </location>
</feature>
<dbReference type="EMBL" id="JBHMDG010000037">
    <property type="protein sequence ID" value="MFB9315664.1"/>
    <property type="molecule type" value="Genomic_DNA"/>
</dbReference>
<dbReference type="PANTHER" id="PTHR45569">
    <property type="entry name" value="SENSOR PROTEIN KDPD"/>
    <property type="match status" value="1"/>
</dbReference>
<evidence type="ECO:0000256" key="6">
    <source>
        <dbReference type="ARBA" id="ARBA00022679"/>
    </source>
</evidence>
<evidence type="ECO:0000256" key="10">
    <source>
        <dbReference type="ARBA" id="ARBA00022840"/>
    </source>
</evidence>
<dbReference type="PRINTS" id="PR00344">
    <property type="entry name" value="BCTRLSENSOR"/>
</dbReference>
<feature type="transmembrane region" description="Helical" evidence="14">
    <location>
        <begin position="382"/>
        <end position="402"/>
    </location>
</feature>
<comment type="caution">
    <text evidence="16">The sequence shown here is derived from an EMBL/GenBank/DDBJ whole genome shotgun (WGS) entry which is preliminary data.</text>
</comment>
<dbReference type="Pfam" id="PF00582">
    <property type="entry name" value="Usp"/>
    <property type="match status" value="1"/>
</dbReference>
<dbReference type="Pfam" id="PF02702">
    <property type="entry name" value="KdpD"/>
    <property type="match status" value="1"/>
</dbReference>
<dbReference type="Gene3D" id="1.20.120.620">
    <property type="entry name" value="Backbone structure of the membrane domain of e. Coli histidine kinase receptor kdpd"/>
    <property type="match status" value="1"/>
</dbReference>
<keyword evidence="12" id="KW-0902">Two-component regulatory system</keyword>
<dbReference type="InterPro" id="IPR003661">
    <property type="entry name" value="HisK_dim/P_dom"/>
</dbReference>
<evidence type="ECO:0000256" key="1">
    <source>
        <dbReference type="ARBA" id="ARBA00000085"/>
    </source>
</evidence>
<dbReference type="InterPro" id="IPR003852">
    <property type="entry name" value="Sig_transdc_His_kinase_KdpD_N"/>
</dbReference>
<dbReference type="Pfam" id="PF02518">
    <property type="entry name" value="HATPase_c"/>
    <property type="match status" value="1"/>
</dbReference>
<reference evidence="16 17" key="1">
    <citation type="submission" date="2024-09" db="EMBL/GenBank/DDBJ databases">
        <authorList>
            <person name="Sun Q."/>
            <person name="Mori K."/>
        </authorList>
    </citation>
    <scope>NUCLEOTIDE SEQUENCE [LARGE SCALE GENOMIC DNA]</scope>
    <source>
        <strain evidence="16 17">JCM 9626</strain>
    </source>
</reference>
<dbReference type="Pfam" id="PF13493">
    <property type="entry name" value="DUF4118"/>
    <property type="match status" value="1"/>
</dbReference>
<dbReference type="InterPro" id="IPR006016">
    <property type="entry name" value="UspA"/>
</dbReference>
<evidence type="ECO:0000259" key="15">
    <source>
        <dbReference type="PROSITE" id="PS50109"/>
    </source>
</evidence>
<keyword evidence="6" id="KW-0808">Transferase</keyword>
<evidence type="ECO:0000256" key="11">
    <source>
        <dbReference type="ARBA" id="ARBA00022989"/>
    </source>
</evidence>
<evidence type="ECO:0000256" key="13">
    <source>
        <dbReference type="ARBA" id="ARBA00023136"/>
    </source>
</evidence>
<dbReference type="SUPFAM" id="SSF47384">
    <property type="entry name" value="Homodimeric domain of signal transducing histidine kinase"/>
    <property type="match status" value="1"/>
</dbReference>
<comment type="subcellular location">
    <subcellularLocation>
        <location evidence="3">Cell membrane</location>
    </subcellularLocation>
    <subcellularLocation>
        <location evidence="2">Membrane</location>
        <topology evidence="2">Multi-pass membrane protein</topology>
    </subcellularLocation>
</comment>
<dbReference type="InterPro" id="IPR027417">
    <property type="entry name" value="P-loop_NTPase"/>
</dbReference>
<accession>A0ABV5KG02</accession>
<feature type="transmembrane region" description="Helical" evidence="14">
    <location>
        <begin position="461"/>
        <end position="478"/>
    </location>
</feature>
<proteinExistence type="predicted"/>
<evidence type="ECO:0000256" key="14">
    <source>
        <dbReference type="SAM" id="Phobius"/>
    </source>
</evidence>
<evidence type="ECO:0000256" key="7">
    <source>
        <dbReference type="ARBA" id="ARBA00022692"/>
    </source>
</evidence>
<dbReference type="Pfam" id="PF00512">
    <property type="entry name" value="HisKA"/>
    <property type="match status" value="1"/>
</dbReference>
<dbReference type="Gene3D" id="3.40.50.300">
    <property type="entry name" value="P-loop containing nucleotide triphosphate hydrolases"/>
    <property type="match status" value="1"/>
</dbReference>
<dbReference type="CDD" id="cd00082">
    <property type="entry name" value="HisKA"/>
    <property type="match status" value="1"/>
</dbReference>
<keyword evidence="7 14" id="KW-0812">Transmembrane</keyword>
<keyword evidence="8" id="KW-0547">Nucleotide-binding</keyword>
<dbReference type="SMART" id="SM00387">
    <property type="entry name" value="HATPase_c"/>
    <property type="match status" value="1"/>
</dbReference>
<keyword evidence="11 14" id="KW-1133">Transmembrane helix</keyword>
<dbReference type="InterPro" id="IPR036097">
    <property type="entry name" value="HisK_dim/P_sf"/>
</dbReference>
<keyword evidence="10" id="KW-0067">ATP-binding</keyword>
<protein>
    <recommendedName>
        <fullName evidence="4">histidine kinase</fullName>
        <ecNumber evidence="4">2.7.13.3</ecNumber>
    </recommendedName>
</protein>
<dbReference type="Gene3D" id="1.10.287.130">
    <property type="match status" value="1"/>
</dbReference>
<dbReference type="RefSeq" id="WP_140009389.1">
    <property type="nucleotide sequence ID" value="NZ_JBHMDG010000037.1"/>
</dbReference>
<dbReference type="InterPro" id="IPR014729">
    <property type="entry name" value="Rossmann-like_a/b/a_fold"/>
</dbReference>
<dbReference type="InterPro" id="IPR036890">
    <property type="entry name" value="HATPase_C_sf"/>
</dbReference>
<keyword evidence="17" id="KW-1185">Reference proteome</keyword>
<dbReference type="Gene3D" id="3.40.50.620">
    <property type="entry name" value="HUPs"/>
    <property type="match status" value="1"/>
</dbReference>
<dbReference type="InterPro" id="IPR052023">
    <property type="entry name" value="Histidine_kinase_KdpD"/>
</dbReference>
<dbReference type="Gene3D" id="3.30.565.10">
    <property type="entry name" value="Histidine kinase-like ATPase, C-terminal domain"/>
    <property type="match status" value="1"/>
</dbReference>
<dbReference type="Proteomes" id="UP001589750">
    <property type="component" value="Unassembled WGS sequence"/>
</dbReference>
<evidence type="ECO:0000256" key="3">
    <source>
        <dbReference type="ARBA" id="ARBA00004236"/>
    </source>
</evidence>
<keyword evidence="9" id="KW-0418">Kinase</keyword>
<evidence type="ECO:0000256" key="2">
    <source>
        <dbReference type="ARBA" id="ARBA00004141"/>
    </source>
</evidence>
<dbReference type="EC" id="2.7.13.3" evidence="4"/>
<evidence type="ECO:0000256" key="9">
    <source>
        <dbReference type="ARBA" id="ARBA00022777"/>
    </source>
</evidence>
<dbReference type="InterPro" id="IPR004358">
    <property type="entry name" value="Sig_transdc_His_kin-like_C"/>
</dbReference>
<evidence type="ECO:0000256" key="12">
    <source>
        <dbReference type="ARBA" id="ARBA00023012"/>
    </source>
</evidence>
<dbReference type="InterPro" id="IPR003594">
    <property type="entry name" value="HATPase_dom"/>
</dbReference>
<dbReference type="InterPro" id="IPR038318">
    <property type="entry name" value="KdpD_sf"/>
</dbReference>
<feature type="transmembrane region" description="Helical" evidence="14">
    <location>
        <begin position="414"/>
        <end position="441"/>
    </location>
</feature>
<comment type="catalytic activity">
    <reaction evidence="1">
        <text>ATP + protein L-histidine = ADP + protein N-phospho-L-histidine.</text>
        <dbReference type="EC" id="2.7.13.3"/>
    </reaction>
</comment>
<dbReference type="SUPFAM" id="SSF52402">
    <property type="entry name" value="Adenine nucleotide alpha hydrolases-like"/>
    <property type="match status" value="1"/>
</dbReference>
<name>A0ABV5KG02_9ACTN</name>
<dbReference type="SUPFAM" id="SSF55874">
    <property type="entry name" value="ATPase domain of HSP90 chaperone/DNA topoisomerase II/histidine kinase"/>
    <property type="match status" value="1"/>
</dbReference>
<dbReference type="SMART" id="SM00388">
    <property type="entry name" value="HisKA"/>
    <property type="match status" value="1"/>
</dbReference>
<dbReference type="PANTHER" id="PTHR45569:SF1">
    <property type="entry name" value="SENSOR PROTEIN KDPD"/>
    <property type="match status" value="1"/>
</dbReference>
<evidence type="ECO:0000313" key="16">
    <source>
        <dbReference type="EMBL" id="MFB9315664.1"/>
    </source>
</evidence>
<gene>
    <name evidence="16" type="ORF">ACFFRI_21650</name>
</gene>
<dbReference type="InterPro" id="IPR025201">
    <property type="entry name" value="KdpD_TM"/>
</dbReference>